<accession>A0ABR1QUY2</accession>
<name>A0ABR1QUY2_9PEZI</name>
<feature type="chain" id="PRO_5046144665" description="Polyketide cyclase/dehydrase" evidence="1">
    <location>
        <begin position="23"/>
        <end position="241"/>
    </location>
</feature>
<evidence type="ECO:0000256" key="1">
    <source>
        <dbReference type="SAM" id="SignalP"/>
    </source>
</evidence>
<dbReference type="RefSeq" id="XP_066705898.1">
    <property type="nucleotide sequence ID" value="XM_066837005.1"/>
</dbReference>
<evidence type="ECO:0000313" key="2">
    <source>
        <dbReference type="EMBL" id="KAK7966506.1"/>
    </source>
</evidence>
<dbReference type="EMBL" id="JAQQWE010000001">
    <property type="protein sequence ID" value="KAK7966506.1"/>
    <property type="molecule type" value="Genomic_DNA"/>
</dbReference>
<reference evidence="2 3" key="1">
    <citation type="submission" date="2023-01" db="EMBL/GenBank/DDBJ databases">
        <title>Analysis of 21 Apiospora genomes using comparative genomics revels a genus with tremendous synthesis potential of carbohydrate active enzymes and secondary metabolites.</title>
        <authorList>
            <person name="Sorensen T."/>
        </authorList>
    </citation>
    <scope>NUCLEOTIDE SEQUENCE [LARGE SCALE GENOMIC DNA]</scope>
    <source>
        <strain evidence="2 3">CBS 24483</strain>
    </source>
</reference>
<proteinExistence type="predicted"/>
<evidence type="ECO:0000313" key="3">
    <source>
        <dbReference type="Proteomes" id="UP001391051"/>
    </source>
</evidence>
<organism evidence="2 3">
    <name type="scientific">Apiospora aurea</name>
    <dbReference type="NCBI Taxonomy" id="335848"/>
    <lineage>
        <taxon>Eukaryota</taxon>
        <taxon>Fungi</taxon>
        <taxon>Dikarya</taxon>
        <taxon>Ascomycota</taxon>
        <taxon>Pezizomycotina</taxon>
        <taxon>Sordariomycetes</taxon>
        <taxon>Xylariomycetidae</taxon>
        <taxon>Amphisphaeriales</taxon>
        <taxon>Apiosporaceae</taxon>
        <taxon>Apiospora</taxon>
    </lineage>
</organism>
<sequence>MLLPALVWAVTTLIWVDHGAEAHPTAAASARRDDAADYDWGSIRCPAVNSQQTFPTPSYRTEKGLFLVCTELVINATPQEVYHALLDFQAYSAWNSFVRNVALPAEVVKTPDDVYAGLEMRFTTAGIIPLLNTTSNEIVTVMKGSFDDGGSPGEGETAPATTATQYLMAAWRYDDGLHGTASKSEHPNILVDRGDGTTLYISYETFFVGPGTLLLLPLKDTLQKQYTQQGLDLKAYVEKTI</sequence>
<dbReference type="SUPFAM" id="SSF55961">
    <property type="entry name" value="Bet v1-like"/>
    <property type="match status" value="1"/>
</dbReference>
<gene>
    <name evidence="2" type="ORF">PG986_000783</name>
</gene>
<dbReference type="InterPro" id="IPR023393">
    <property type="entry name" value="START-like_dom_sf"/>
</dbReference>
<keyword evidence="3" id="KW-1185">Reference proteome</keyword>
<comment type="caution">
    <text evidence="2">The sequence shown here is derived from an EMBL/GenBank/DDBJ whole genome shotgun (WGS) entry which is preliminary data.</text>
</comment>
<evidence type="ECO:0008006" key="4">
    <source>
        <dbReference type="Google" id="ProtNLM"/>
    </source>
</evidence>
<feature type="signal peptide" evidence="1">
    <location>
        <begin position="1"/>
        <end position="22"/>
    </location>
</feature>
<dbReference type="Gene3D" id="3.30.530.20">
    <property type="match status" value="1"/>
</dbReference>
<keyword evidence="1" id="KW-0732">Signal</keyword>
<dbReference type="GeneID" id="92070067"/>
<protein>
    <recommendedName>
        <fullName evidence="4">Polyketide cyclase/dehydrase</fullName>
    </recommendedName>
</protein>
<dbReference type="Proteomes" id="UP001391051">
    <property type="component" value="Unassembled WGS sequence"/>
</dbReference>